<evidence type="ECO:0000313" key="9">
    <source>
        <dbReference type="EMBL" id="OGC42396.1"/>
    </source>
</evidence>
<keyword evidence="3 6" id="KW-0378">Hydrolase</keyword>
<dbReference type="PRINTS" id="PR00723">
    <property type="entry name" value="SUBTILISIN"/>
</dbReference>
<dbReference type="GO" id="GO:0006508">
    <property type="term" value="P:proteolysis"/>
    <property type="evidence" value="ECO:0007669"/>
    <property type="project" value="UniProtKB-KW"/>
</dbReference>
<dbReference type="InterPro" id="IPR015500">
    <property type="entry name" value="Peptidase_S8_subtilisin-rel"/>
</dbReference>
<protein>
    <recommendedName>
        <fullName evidence="8">Peptidase S8/S53 domain-containing protein</fullName>
    </recommendedName>
</protein>
<dbReference type="Pfam" id="PF00082">
    <property type="entry name" value="Peptidase_S8"/>
    <property type="match status" value="1"/>
</dbReference>
<dbReference type="InterPro" id="IPR000209">
    <property type="entry name" value="Peptidase_S8/S53_dom"/>
</dbReference>
<dbReference type="PROSITE" id="PS51892">
    <property type="entry name" value="SUBTILASE"/>
    <property type="match status" value="1"/>
</dbReference>
<evidence type="ECO:0000313" key="10">
    <source>
        <dbReference type="Proteomes" id="UP000177025"/>
    </source>
</evidence>
<dbReference type="Gene3D" id="3.40.50.200">
    <property type="entry name" value="Peptidase S8/S53 domain"/>
    <property type="match status" value="1"/>
</dbReference>
<proteinExistence type="inferred from homology"/>
<dbReference type="Proteomes" id="UP000177025">
    <property type="component" value="Unassembled WGS sequence"/>
</dbReference>
<evidence type="ECO:0000256" key="5">
    <source>
        <dbReference type="PIRSR" id="PIRSR615500-1"/>
    </source>
</evidence>
<comment type="caution">
    <text evidence="9">The sequence shown here is derived from an EMBL/GenBank/DDBJ whole genome shotgun (WGS) entry which is preliminary data.</text>
</comment>
<keyword evidence="2 6" id="KW-0645">Protease</keyword>
<comment type="similarity">
    <text evidence="1 6">Belongs to the peptidase S8 family.</text>
</comment>
<dbReference type="PROSITE" id="PS00138">
    <property type="entry name" value="SUBTILASE_SER"/>
    <property type="match status" value="1"/>
</dbReference>
<dbReference type="Gene3D" id="2.60.120.260">
    <property type="entry name" value="Galactose-binding domain-like"/>
    <property type="match status" value="1"/>
</dbReference>
<dbReference type="PANTHER" id="PTHR43806:SF67">
    <property type="entry name" value="EGF-LIKE DOMAIN-CONTAINING PROTEIN"/>
    <property type="match status" value="1"/>
</dbReference>
<feature type="domain" description="Peptidase S8/S53" evidence="8">
    <location>
        <begin position="164"/>
        <end position="441"/>
    </location>
</feature>
<dbReference type="SUPFAM" id="SSF52743">
    <property type="entry name" value="Subtilisin-like"/>
    <property type="match status" value="1"/>
</dbReference>
<name>A0A1F4UBS6_UNCW3</name>
<dbReference type="EMBL" id="MEUM01000068">
    <property type="protein sequence ID" value="OGC42396.1"/>
    <property type="molecule type" value="Genomic_DNA"/>
</dbReference>
<feature type="active site" description="Charge relay system" evidence="5 6">
    <location>
        <position position="207"/>
    </location>
</feature>
<evidence type="ECO:0000256" key="7">
    <source>
        <dbReference type="SAM" id="SignalP"/>
    </source>
</evidence>
<feature type="chain" id="PRO_5009514855" description="Peptidase S8/S53 domain-containing protein" evidence="7">
    <location>
        <begin position="23"/>
        <end position="951"/>
    </location>
</feature>
<dbReference type="InterPro" id="IPR023828">
    <property type="entry name" value="Peptidase_S8_Ser-AS"/>
</dbReference>
<keyword evidence="7" id="KW-0732">Signal</keyword>
<feature type="active site" description="Charge relay system" evidence="5 6">
    <location>
        <position position="173"/>
    </location>
</feature>
<feature type="active site" description="Charge relay system" evidence="5 6">
    <location>
        <position position="391"/>
    </location>
</feature>
<reference evidence="9 10" key="1">
    <citation type="journal article" date="2016" name="Nat. Commun.">
        <title>Thousands of microbial genomes shed light on interconnected biogeochemical processes in an aquifer system.</title>
        <authorList>
            <person name="Anantharaman K."/>
            <person name="Brown C.T."/>
            <person name="Hug L.A."/>
            <person name="Sharon I."/>
            <person name="Castelle C.J."/>
            <person name="Probst A.J."/>
            <person name="Thomas B.C."/>
            <person name="Singh A."/>
            <person name="Wilkins M.J."/>
            <person name="Karaoz U."/>
            <person name="Brodie E.L."/>
            <person name="Williams K.H."/>
            <person name="Hubbard S.S."/>
            <person name="Banfield J.F."/>
        </authorList>
    </citation>
    <scope>NUCLEOTIDE SEQUENCE [LARGE SCALE GENOMIC DNA]</scope>
</reference>
<dbReference type="InterPro" id="IPR036852">
    <property type="entry name" value="Peptidase_S8/S53_dom_sf"/>
</dbReference>
<keyword evidence="4 6" id="KW-0720">Serine protease</keyword>
<organism evidence="9 10">
    <name type="scientific">candidate division WOR-3 bacterium RBG_13_43_14</name>
    <dbReference type="NCBI Taxonomy" id="1802590"/>
    <lineage>
        <taxon>Bacteria</taxon>
        <taxon>Bacteria division WOR-3</taxon>
    </lineage>
</organism>
<evidence type="ECO:0000256" key="1">
    <source>
        <dbReference type="ARBA" id="ARBA00011073"/>
    </source>
</evidence>
<evidence type="ECO:0000256" key="3">
    <source>
        <dbReference type="ARBA" id="ARBA00022801"/>
    </source>
</evidence>
<dbReference type="Gene3D" id="2.60.40.4070">
    <property type="match status" value="1"/>
</dbReference>
<sequence>MLKKVCILLIAIYMLWPALVEAKVTTELAEQMSKSAADEVISCFVFMQQDYPLEQMKNASTHDKIQNYQAIARQSQGSLIDWLRTLPDQVQDIQSYWIMNCVYVEATVAVIQEIVQRTDVAWLSHNGEVRIIEPISEPAVDTRATPWGIRKIKADSCWAAGFTGQGVILGETDTGVDYTHPAIEGKWAGYWYDAINGQATPYDDHNHGTHCMGTILGGDGSGPFAEDIGVAYEATYVAAKVLNSGGSGTYQQCLAGLQFMADLKDSVDIRAVSNSWGGSNGADTFFYPLMRNYISINIFPVFANGNSGPNSGTVLCPGSYSNNIGVGATDSTDAIASFSSRGPAPNQTPFNDPSTWLRDDWNLIKPQISAPGVAVRSCVPGGGYATWNGTSMATPHVAGAIGIIGQKNPNLTPQMIYSILLDNVDEPSQGSPYPNNDYGWGRLNVWRALNGTPTMDQPWISIVDKTIPDINPGQNGSVFVRVKNIGGANANNTAGTLESFDNFVSITNSYHLFGNLAPNDTASNSGDLYVINAHSLTPPGHIASVGLIIHADGQHDSLDFDDTVFYNIEIGDAPAPTVIYEDDFEYGGGIDSFLNYWDRTGNWVRSTAQSHSPTHSAYSGAVSDNATNLTLKNAVNLGSYANPQLSLWHMYNFDQGIFMDSAAIHVSTDNGSTWTALWGYNWLDGNTLAWTEKTLSLPSLNNVKIRFYIDGYTFFQDYTDWYIDDFKIMTPTDNAPPYFTNTTDWPDTTFTGPFPVRSTITDVSGVDSAYLYYRINSGSWMRLAMSHQGGNVYQATIPAQSMYDTVDYYLWARDRWTTPNTGCDPVGAPGDGHYSFTIRIVGAAEQNAAGLISFAVYPTVFRNKTNIKFEIRNAHPPQADEMSLKIYDASGRLIKDLSGNLASSIQHQVSSLSWDRTDDQRRVAPAGVYFVHFMVDQGATFENIEKIVLVK</sequence>
<evidence type="ECO:0000256" key="2">
    <source>
        <dbReference type="ARBA" id="ARBA00022670"/>
    </source>
</evidence>
<evidence type="ECO:0000259" key="8">
    <source>
        <dbReference type="Pfam" id="PF00082"/>
    </source>
</evidence>
<dbReference type="GO" id="GO:0004252">
    <property type="term" value="F:serine-type endopeptidase activity"/>
    <property type="evidence" value="ECO:0007669"/>
    <property type="project" value="UniProtKB-UniRule"/>
</dbReference>
<dbReference type="AlphaFoldDB" id="A0A1F4UBS6"/>
<evidence type="ECO:0000256" key="4">
    <source>
        <dbReference type="ARBA" id="ARBA00022825"/>
    </source>
</evidence>
<feature type="signal peptide" evidence="7">
    <location>
        <begin position="1"/>
        <end position="22"/>
    </location>
</feature>
<evidence type="ECO:0000256" key="6">
    <source>
        <dbReference type="PROSITE-ProRule" id="PRU01240"/>
    </source>
</evidence>
<gene>
    <name evidence="9" type="ORF">A2Y85_07440</name>
</gene>
<dbReference type="PANTHER" id="PTHR43806">
    <property type="entry name" value="PEPTIDASE S8"/>
    <property type="match status" value="1"/>
</dbReference>
<accession>A0A1F4UBS6</accession>
<dbReference type="InterPro" id="IPR050131">
    <property type="entry name" value="Peptidase_S8_subtilisin-like"/>
</dbReference>